<name>A0AAV0K839_9ROSI</name>
<sequence length="79" mass="9005">MQIRLQGMELTHLRPLLLPPFRFSPPPDPVRRRRQTASSDSLLRSRTHLELSPLAQSTKPVRCRHCGLLQGLASAQIRL</sequence>
<dbReference type="AlphaFoldDB" id="A0AAV0K839"/>
<dbReference type="Proteomes" id="UP001154282">
    <property type="component" value="Unassembled WGS sequence"/>
</dbReference>
<dbReference type="EMBL" id="CAMGYJ010000005">
    <property type="protein sequence ID" value="CAI0417193.1"/>
    <property type="molecule type" value="Genomic_DNA"/>
</dbReference>
<proteinExistence type="predicted"/>
<gene>
    <name evidence="2" type="ORF">LITE_LOCUS17223</name>
</gene>
<reference evidence="2" key="1">
    <citation type="submission" date="2022-08" db="EMBL/GenBank/DDBJ databases">
        <authorList>
            <person name="Gutierrez-Valencia J."/>
        </authorList>
    </citation>
    <scope>NUCLEOTIDE SEQUENCE</scope>
</reference>
<accession>A0AAV0K839</accession>
<evidence type="ECO:0000313" key="2">
    <source>
        <dbReference type="EMBL" id="CAI0417193.1"/>
    </source>
</evidence>
<keyword evidence="3" id="KW-1185">Reference proteome</keyword>
<organism evidence="2 3">
    <name type="scientific">Linum tenue</name>
    <dbReference type="NCBI Taxonomy" id="586396"/>
    <lineage>
        <taxon>Eukaryota</taxon>
        <taxon>Viridiplantae</taxon>
        <taxon>Streptophyta</taxon>
        <taxon>Embryophyta</taxon>
        <taxon>Tracheophyta</taxon>
        <taxon>Spermatophyta</taxon>
        <taxon>Magnoliopsida</taxon>
        <taxon>eudicotyledons</taxon>
        <taxon>Gunneridae</taxon>
        <taxon>Pentapetalae</taxon>
        <taxon>rosids</taxon>
        <taxon>fabids</taxon>
        <taxon>Malpighiales</taxon>
        <taxon>Linaceae</taxon>
        <taxon>Linum</taxon>
    </lineage>
</organism>
<evidence type="ECO:0000256" key="1">
    <source>
        <dbReference type="SAM" id="MobiDB-lite"/>
    </source>
</evidence>
<protein>
    <submittedName>
        <fullName evidence="2">Uncharacterized protein</fullName>
    </submittedName>
</protein>
<comment type="caution">
    <text evidence="2">The sequence shown here is derived from an EMBL/GenBank/DDBJ whole genome shotgun (WGS) entry which is preliminary data.</text>
</comment>
<evidence type="ECO:0000313" key="3">
    <source>
        <dbReference type="Proteomes" id="UP001154282"/>
    </source>
</evidence>
<feature type="region of interest" description="Disordered" evidence="1">
    <location>
        <begin position="21"/>
        <end position="45"/>
    </location>
</feature>